<dbReference type="EMBL" id="JAGMWT010000012">
    <property type="protein sequence ID" value="KAH7119074.1"/>
    <property type="molecule type" value="Genomic_DNA"/>
</dbReference>
<evidence type="ECO:0000313" key="4">
    <source>
        <dbReference type="Proteomes" id="UP000700596"/>
    </source>
</evidence>
<gene>
    <name evidence="3" type="ORF">B0J11DRAFT_509164</name>
</gene>
<feature type="region of interest" description="Disordered" evidence="1">
    <location>
        <begin position="65"/>
        <end position="90"/>
    </location>
</feature>
<evidence type="ECO:0000313" key="3">
    <source>
        <dbReference type="EMBL" id="KAH7119074.1"/>
    </source>
</evidence>
<evidence type="ECO:0000256" key="1">
    <source>
        <dbReference type="SAM" id="MobiDB-lite"/>
    </source>
</evidence>
<comment type="caution">
    <text evidence="3">The sequence shown here is derived from an EMBL/GenBank/DDBJ whole genome shotgun (WGS) entry which is preliminary data.</text>
</comment>
<dbReference type="Proteomes" id="UP000700596">
    <property type="component" value="Unassembled WGS sequence"/>
</dbReference>
<protein>
    <submittedName>
        <fullName evidence="3">Uncharacterized protein</fullName>
    </submittedName>
</protein>
<organism evidence="3 4">
    <name type="scientific">Dendryphion nanum</name>
    <dbReference type="NCBI Taxonomy" id="256645"/>
    <lineage>
        <taxon>Eukaryota</taxon>
        <taxon>Fungi</taxon>
        <taxon>Dikarya</taxon>
        <taxon>Ascomycota</taxon>
        <taxon>Pezizomycotina</taxon>
        <taxon>Dothideomycetes</taxon>
        <taxon>Pleosporomycetidae</taxon>
        <taxon>Pleosporales</taxon>
        <taxon>Torulaceae</taxon>
        <taxon>Dendryphion</taxon>
    </lineage>
</organism>
<dbReference type="AlphaFoldDB" id="A0A9P9IGS3"/>
<keyword evidence="2" id="KW-0732">Signal</keyword>
<evidence type="ECO:0000256" key="2">
    <source>
        <dbReference type="SAM" id="SignalP"/>
    </source>
</evidence>
<feature type="chain" id="PRO_5040488576" evidence="2">
    <location>
        <begin position="18"/>
        <end position="117"/>
    </location>
</feature>
<feature type="signal peptide" evidence="2">
    <location>
        <begin position="1"/>
        <end position="17"/>
    </location>
</feature>
<proteinExistence type="predicted"/>
<accession>A0A9P9IGS3</accession>
<dbReference type="OrthoDB" id="3799886at2759"/>
<keyword evidence="4" id="KW-1185">Reference proteome</keyword>
<reference evidence="3" key="1">
    <citation type="journal article" date="2021" name="Nat. Commun.">
        <title>Genetic determinants of endophytism in the Arabidopsis root mycobiome.</title>
        <authorList>
            <person name="Mesny F."/>
            <person name="Miyauchi S."/>
            <person name="Thiergart T."/>
            <person name="Pickel B."/>
            <person name="Atanasova L."/>
            <person name="Karlsson M."/>
            <person name="Huettel B."/>
            <person name="Barry K.W."/>
            <person name="Haridas S."/>
            <person name="Chen C."/>
            <person name="Bauer D."/>
            <person name="Andreopoulos W."/>
            <person name="Pangilinan J."/>
            <person name="LaButti K."/>
            <person name="Riley R."/>
            <person name="Lipzen A."/>
            <person name="Clum A."/>
            <person name="Drula E."/>
            <person name="Henrissat B."/>
            <person name="Kohler A."/>
            <person name="Grigoriev I.V."/>
            <person name="Martin F.M."/>
            <person name="Hacquard S."/>
        </authorList>
    </citation>
    <scope>NUCLEOTIDE SEQUENCE</scope>
    <source>
        <strain evidence="3">MPI-CAGE-CH-0243</strain>
    </source>
</reference>
<sequence length="117" mass="11660">MKVAAVSTLLFATLVLASPAPAPIAKPDAVAAPAPVAEPKFLEVDSAVAAREAAPEPDFETLAAGLQLDSRAPKKGKGSKGSSGGNDSSSAVTLSASRILELGALGLGVIEVVRLWG</sequence>
<name>A0A9P9IGS3_9PLEO</name>